<dbReference type="InterPro" id="IPR051558">
    <property type="entry name" value="Metallophosphoesterase_PAP"/>
</dbReference>
<dbReference type="InterPro" id="IPR006311">
    <property type="entry name" value="TAT_signal"/>
</dbReference>
<proteinExistence type="predicted"/>
<accession>A0ABU6ABW1</accession>
<sequence>MVDPERSAQGEGQAGSGSRSSVPRRDFLAGAVATAVGAAVLPGAAAASGGVAKLPLPAGRDFTALITGDAGTGKPEQYAVAAAARRVFAEQGGSLAVGLGDNLYLDGPESSDDDEFQTKFEQPNAGIDAPWLMILGNHDTSGLVAGGGDGPERGDYEVAYHDSSARWYMPARYYSVAVPERDPVVEFFALDTNPVAPFLPQRDPHYAWNGPYMQAQREWLHAALGESRARWKIVIVHPVPQQRAVRELR</sequence>
<feature type="region of interest" description="Disordered" evidence="3">
    <location>
        <begin position="1"/>
        <end position="23"/>
    </location>
</feature>
<dbReference type="PANTHER" id="PTHR10161">
    <property type="entry name" value="TARTRATE-RESISTANT ACID PHOSPHATASE TYPE 5"/>
    <property type="match status" value="1"/>
</dbReference>
<dbReference type="RefSeq" id="WP_324266452.1">
    <property type="nucleotide sequence ID" value="NZ_JAWLNX010000010.1"/>
</dbReference>
<dbReference type="EMBL" id="JAWLNX010000010">
    <property type="protein sequence ID" value="MEB3368956.1"/>
    <property type="molecule type" value="Genomic_DNA"/>
</dbReference>
<feature type="domain" description="Calcineurin-like phosphoesterase" evidence="4">
    <location>
        <begin position="65"/>
        <end position="240"/>
    </location>
</feature>
<evidence type="ECO:0000256" key="3">
    <source>
        <dbReference type="SAM" id="MobiDB-lite"/>
    </source>
</evidence>
<dbReference type="InterPro" id="IPR004843">
    <property type="entry name" value="Calcineurin-like_PHP"/>
</dbReference>
<feature type="compositionally biased region" description="Low complexity" evidence="3">
    <location>
        <begin position="9"/>
        <end position="21"/>
    </location>
</feature>
<reference evidence="5 6" key="1">
    <citation type="submission" date="2023-10" db="EMBL/GenBank/DDBJ databases">
        <title>Saccharopolyspora sp. nov., isolated from mangrove soil.</title>
        <authorList>
            <person name="Lu Y."/>
            <person name="Liu W."/>
        </authorList>
    </citation>
    <scope>NUCLEOTIDE SEQUENCE [LARGE SCALE GENOMIC DNA]</scope>
    <source>
        <strain evidence="5 6">S2-29</strain>
    </source>
</reference>
<evidence type="ECO:0000313" key="5">
    <source>
        <dbReference type="EMBL" id="MEB3368956.1"/>
    </source>
</evidence>
<dbReference type="PROSITE" id="PS51318">
    <property type="entry name" value="TAT"/>
    <property type="match status" value="1"/>
</dbReference>
<keyword evidence="2" id="KW-0378">Hydrolase</keyword>
<evidence type="ECO:0000259" key="4">
    <source>
        <dbReference type="Pfam" id="PF00149"/>
    </source>
</evidence>
<dbReference type="Pfam" id="PF00149">
    <property type="entry name" value="Metallophos"/>
    <property type="match status" value="1"/>
</dbReference>
<gene>
    <name evidence="5" type="ORF">R4I43_16225</name>
</gene>
<dbReference type="InterPro" id="IPR029052">
    <property type="entry name" value="Metallo-depent_PP-like"/>
</dbReference>
<evidence type="ECO:0000256" key="1">
    <source>
        <dbReference type="ARBA" id="ARBA00022729"/>
    </source>
</evidence>
<keyword evidence="6" id="KW-1185">Reference proteome</keyword>
<evidence type="ECO:0000256" key="2">
    <source>
        <dbReference type="ARBA" id="ARBA00022801"/>
    </source>
</evidence>
<dbReference type="Gene3D" id="3.60.21.10">
    <property type="match status" value="1"/>
</dbReference>
<keyword evidence="1" id="KW-0732">Signal</keyword>
<protein>
    <submittedName>
        <fullName evidence="5">Metallophosphoesterase</fullName>
    </submittedName>
</protein>
<dbReference type="SUPFAM" id="SSF56300">
    <property type="entry name" value="Metallo-dependent phosphatases"/>
    <property type="match status" value="1"/>
</dbReference>
<organism evidence="5 6">
    <name type="scientific">Saccharopolyspora mangrovi</name>
    <dbReference type="NCBI Taxonomy" id="3082379"/>
    <lineage>
        <taxon>Bacteria</taxon>
        <taxon>Bacillati</taxon>
        <taxon>Actinomycetota</taxon>
        <taxon>Actinomycetes</taxon>
        <taxon>Pseudonocardiales</taxon>
        <taxon>Pseudonocardiaceae</taxon>
        <taxon>Saccharopolyspora</taxon>
    </lineage>
</organism>
<comment type="caution">
    <text evidence="5">The sequence shown here is derived from an EMBL/GenBank/DDBJ whole genome shotgun (WGS) entry which is preliminary data.</text>
</comment>
<evidence type="ECO:0000313" key="6">
    <source>
        <dbReference type="Proteomes" id="UP001327093"/>
    </source>
</evidence>
<dbReference type="Proteomes" id="UP001327093">
    <property type="component" value="Unassembled WGS sequence"/>
</dbReference>
<name>A0ABU6ABW1_9PSEU</name>
<dbReference type="PANTHER" id="PTHR10161:SF14">
    <property type="entry name" value="TARTRATE-RESISTANT ACID PHOSPHATASE TYPE 5"/>
    <property type="match status" value="1"/>
</dbReference>